<comment type="caution">
    <text evidence="2">The sequence shown here is derived from an EMBL/GenBank/DDBJ whole genome shotgun (WGS) entry which is preliminary data.</text>
</comment>
<dbReference type="GO" id="GO:0046872">
    <property type="term" value="F:metal ion binding"/>
    <property type="evidence" value="ECO:0007669"/>
    <property type="project" value="InterPro"/>
</dbReference>
<name>A0A1D2YW93_9BACI</name>
<protein>
    <recommendedName>
        <fullName evidence="1">Rubrerythrin diiron-binding domain-containing protein</fullName>
    </recommendedName>
</protein>
<reference evidence="2 3" key="1">
    <citation type="submission" date="2016-09" db="EMBL/GenBank/DDBJ databases">
        <title>Draft genome sequence for the type strain of Vulcanibacillus modesticaldus BR, a strictly anaerobic, moderately thermophilic, and nitrate-reducing bacterium from deep sea-hydrothermal vents of the Mid-Atlantic Ridge.</title>
        <authorList>
            <person name="Abin C.A."/>
            <person name="Hollibaugh J.T."/>
        </authorList>
    </citation>
    <scope>NUCLEOTIDE SEQUENCE [LARGE SCALE GENOMIC DNA]</scope>
    <source>
        <strain evidence="2 3">BR</strain>
    </source>
</reference>
<evidence type="ECO:0000259" key="1">
    <source>
        <dbReference type="Pfam" id="PF02915"/>
    </source>
</evidence>
<accession>A0A1D2YW93</accession>
<sequence length="150" mass="18077">MNYHYNPQMNWMMVRFKNYPKFLDDLQLAIANERKTINFYTELYKIAPTEFARHSLKTALDDEKIHDKKLTKLYKYLTGSKPNIDFKDVEFNHFYDGLQKAFIGEIEAAEFYKEMYLSTNCQMIRDLLYSIQHDESEHAALFNWTFTEIK</sequence>
<evidence type="ECO:0000313" key="2">
    <source>
        <dbReference type="EMBL" id="OEG00005.1"/>
    </source>
</evidence>
<dbReference type="CDD" id="cd00657">
    <property type="entry name" value="Ferritin_like"/>
    <property type="match status" value="1"/>
</dbReference>
<proteinExistence type="predicted"/>
<dbReference type="RefSeq" id="WP_069656145.1">
    <property type="nucleotide sequence ID" value="NZ_MIJF01000010.1"/>
</dbReference>
<dbReference type="Proteomes" id="UP000243739">
    <property type="component" value="Unassembled WGS sequence"/>
</dbReference>
<dbReference type="Pfam" id="PF02915">
    <property type="entry name" value="Rubrerythrin"/>
    <property type="match status" value="1"/>
</dbReference>
<dbReference type="AlphaFoldDB" id="A0A1D2YW93"/>
<organism evidence="2 3">
    <name type="scientific">Vulcanibacillus modesticaldus</name>
    <dbReference type="NCBI Taxonomy" id="337097"/>
    <lineage>
        <taxon>Bacteria</taxon>
        <taxon>Bacillati</taxon>
        <taxon>Bacillota</taxon>
        <taxon>Bacilli</taxon>
        <taxon>Bacillales</taxon>
        <taxon>Bacillaceae</taxon>
        <taxon>Vulcanibacillus</taxon>
    </lineage>
</organism>
<dbReference type="STRING" id="337097.BHF71_06960"/>
<evidence type="ECO:0000313" key="3">
    <source>
        <dbReference type="Proteomes" id="UP000243739"/>
    </source>
</evidence>
<feature type="domain" description="Rubrerythrin diiron-binding" evidence="1">
    <location>
        <begin position="26"/>
        <end position="85"/>
    </location>
</feature>
<dbReference type="EMBL" id="MIJF01000010">
    <property type="protein sequence ID" value="OEG00005.1"/>
    <property type="molecule type" value="Genomic_DNA"/>
</dbReference>
<keyword evidence="3" id="KW-1185">Reference proteome</keyword>
<dbReference type="InterPro" id="IPR012347">
    <property type="entry name" value="Ferritin-like"/>
</dbReference>
<dbReference type="InterPro" id="IPR003251">
    <property type="entry name" value="Rr_diiron-bd_dom"/>
</dbReference>
<dbReference type="InterPro" id="IPR009078">
    <property type="entry name" value="Ferritin-like_SF"/>
</dbReference>
<dbReference type="OrthoDB" id="3231985at2"/>
<dbReference type="Gene3D" id="1.20.1260.10">
    <property type="match status" value="1"/>
</dbReference>
<dbReference type="GO" id="GO:0016491">
    <property type="term" value="F:oxidoreductase activity"/>
    <property type="evidence" value="ECO:0007669"/>
    <property type="project" value="InterPro"/>
</dbReference>
<dbReference type="SUPFAM" id="SSF47240">
    <property type="entry name" value="Ferritin-like"/>
    <property type="match status" value="1"/>
</dbReference>
<gene>
    <name evidence="2" type="ORF">BHF71_06960</name>
</gene>